<sequence length="29" mass="3435">MYVFFNFIFVPPSVVFRTLTLKQLLQGTK</sequence>
<keyword evidence="2" id="KW-1185">Reference proteome</keyword>
<organism evidence="1 2">
    <name type="scientific">Setaria viridis</name>
    <name type="common">Green bristlegrass</name>
    <name type="synonym">Setaria italica subsp. viridis</name>
    <dbReference type="NCBI Taxonomy" id="4556"/>
    <lineage>
        <taxon>Eukaryota</taxon>
        <taxon>Viridiplantae</taxon>
        <taxon>Streptophyta</taxon>
        <taxon>Embryophyta</taxon>
        <taxon>Tracheophyta</taxon>
        <taxon>Spermatophyta</taxon>
        <taxon>Magnoliopsida</taxon>
        <taxon>Liliopsida</taxon>
        <taxon>Poales</taxon>
        <taxon>Poaceae</taxon>
        <taxon>PACMAD clade</taxon>
        <taxon>Panicoideae</taxon>
        <taxon>Panicodae</taxon>
        <taxon>Paniceae</taxon>
        <taxon>Cenchrinae</taxon>
        <taxon>Setaria</taxon>
    </lineage>
</organism>
<dbReference type="Gramene" id="TKV91007">
    <property type="protein sequence ID" value="TKV91007"/>
    <property type="gene ID" value="SEVIR_9G066160v2"/>
</dbReference>
<dbReference type="EMBL" id="CM016560">
    <property type="protein sequence ID" value="TKV91007.1"/>
    <property type="molecule type" value="Genomic_DNA"/>
</dbReference>
<dbReference type="AlphaFoldDB" id="A0A4U6SQL9"/>
<gene>
    <name evidence="1" type="ORF">SEVIR_9G066160v2</name>
</gene>
<proteinExistence type="predicted"/>
<reference evidence="1" key="1">
    <citation type="submission" date="2019-03" db="EMBL/GenBank/DDBJ databases">
        <title>WGS assembly of Setaria viridis.</title>
        <authorList>
            <person name="Huang P."/>
            <person name="Jenkins J."/>
            <person name="Grimwood J."/>
            <person name="Barry K."/>
            <person name="Healey A."/>
            <person name="Mamidi S."/>
            <person name="Sreedasyam A."/>
            <person name="Shu S."/>
            <person name="Feldman M."/>
            <person name="Wu J."/>
            <person name="Yu Y."/>
            <person name="Chen C."/>
            <person name="Johnson J."/>
            <person name="Rokhsar D."/>
            <person name="Baxter I."/>
            <person name="Schmutz J."/>
            <person name="Brutnell T."/>
            <person name="Kellogg E."/>
        </authorList>
    </citation>
    <scope>NUCLEOTIDE SEQUENCE [LARGE SCALE GENOMIC DNA]</scope>
</reference>
<name>A0A4U6SQL9_SETVI</name>
<protein>
    <submittedName>
        <fullName evidence="1">Uncharacterized protein</fullName>
    </submittedName>
</protein>
<evidence type="ECO:0000313" key="2">
    <source>
        <dbReference type="Proteomes" id="UP000298652"/>
    </source>
</evidence>
<evidence type="ECO:0000313" key="1">
    <source>
        <dbReference type="EMBL" id="TKV91007.1"/>
    </source>
</evidence>
<accession>A0A4U6SQL9</accession>
<dbReference type="Proteomes" id="UP000298652">
    <property type="component" value="Chromosome 9"/>
</dbReference>